<evidence type="ECO:0000256" key="10">
    <source>
        <dbReference type="PROSITE-ProRule" id="PRU00042"/>
    </source>
</evidence>
<dbReference type="SUPFAM" id="SSF57667">
    <property type="entry name" value="beta-beta-alpha zinc fingers"/>
    <property type="match status" value="5"/>
</dbReference>
<evidence type="ECO:0000256" key="7">
    <source>
        <dbReference type="ARBA" id="ARBA00023015"/>
    </source>
</evidence>
<keyword evidence="7" id="KW-0805">Transcription regulation</keyword>
<dbReference type="GO" id="GO:0000978">
    <property type="term" value="F:RNA polymerase II cis-regulatory region sequence-specific DNA binding"/>
    <property type="evidence" value="ECO:0007669"/>
    <property type="project" value="TreeGrafter"/>
</dbReference>
<dbReference type="InterPro" id="IPR012934">
    <property type="entry name" value="Znf_AD"/>
</dbReference>
<comment type="caution">
    <text evidence="15">The sequence shown here is derived from an EMBL/GenBank/DDBJ whole genome shotgun (WGS) entry which is preliminary data.</text>
</comment>
<evidence type="ECO:0000256" key="11">
    <source>
        <dbReference type="PROSITE-ProRule" id="PRU01263"/>
    </source>
</evidence>
<sequence>MVKKVCRLCAKEKKKGIDIYQEEGLELNLSSKIIRCLQIRVYPEDPLPKMVCIACCSKLNQTSQFFDTSLKAQTVLQMTARIQKGSSVDDFSQSQGPQDTRDFAECSLLENPNQHEFIAPCPCFEKQEEREEALRPERGRRSHDVVKHKLCDKVLKETKGHEMQIPDSAGTKEGPDRGSRHRETLQQRVRLEGCYTWQCTDCPTVLATLQELKEHHRLAHDQTVRFQCIQCAKVYVVYKKFTRHVRVHRNSGKHRCKDCGKSFSSKQTLENHMVLHSDIRPHTCLECGKTFRQIGSLYSHRQVHQADQNGFPCSECGKLLLSRQSLEVHRKSHSGVRDYTCEVCGKSFAVKQGLTYHMMSHSGERPHCCQFCGKRCKTVYLLNKHVATHSNVKVHQCDVCGKQFRESSTLKLHTRIHTGAMPYQCEFCGRHFRFQGVYVIHRRQHTGERPYNCSDCKRDFTNWANYNKHIKCRHQGNSRATLAADKAQLPATYYNSSSNKKQNIHNSKEADTSATSISCTLSFPTDYSKKNAIRPYFLDQNRAGCEVTFDESKSATRIDKMIDSLCPLEESPKLGVSAAVVGNQYTASHSYSHVSGVTPCLSGYLFSSNTNNEYTNESGLSG</sequence>
<dbReference type="OrthoDB" id="1095242at2759"/>
<evidence type="ECO:0000259" key="13">
    <source>
        <dbReference type="PROSITE" id="PS50157"/>
    </source>
</evidence>
<dbReference type="GO" id="GO:0008270">
    <property type="term" value="F:zinc ion binding"/>
    <property type="evidence" value="ECO:0007669"/>
    <property type="project" value="UniProtKB-UniRule"/>
</dbReference>
<dbReference type="PROSITE" id="PS00028">
    <property type="entry name" value="ZINC_FINGER_C2H2_1"/>
    <property type="match status" value="8"/>
</dbReference>
<evidence type="ECO:0000256" key="5">
    <source>
        <dbReference type="ARBA" id="ARBA00022771"/>
    </source>
</evidence>
<feature type="domain" description="C2H2-type" evidence="13">
    <location>
        <begin position="311"/>
        <end position="338"/>
    </location>
</feature>
<feature type="binding site" evidence="11">
    <location>
        <position position="9"/>
    </location>
    <ligand>
        <name>Zn(2+)</name>
        <dbReference type="ChEBI" id="CHEBI:29105"/>
    </ligand>
</feature>
<comment type="subcellular location">
    <subcellularLocation>
        <location evidence="1">Nucleus</location>
    </subcellularLocation>
</comment>
<comment type="similarity">
    <text evidence="2">Belongs to the krueppel C2H2-type zinc-finger protein family.</text>
</comment>
<dbReference type="PROSITE" id="PS51915">
    <property type="entry name" value="ZAD"/>
    <property type="match status" value="1"/>
</dbReference>
<keyword evidence="4" id="KW-0677">Repeat</keyword>
<evidence type="ECO:0000256" key="9">
    <source>
        <dbReference type="ARBA" id="ARBA00023242"/>
    </source>
</evidence>
<feature type="binding site" evidence="11">
    <location>
        <position position="55"/>
    </location>
    <ligand>
        <name>Zn(2+)</name>
        <dbReference type="ChEBI" id="CHEBI:29105"/>
    </ligand>
</feature>
<dbReference type="InterPro" id="IPR036236">
    <property type="entry name" value="Znf_C2H2_sf"/>
</dbReference>
<keyword evidence="6 11" id="KW-0862">Zinc</keyword>
<feature type="domain" description="C2H2-type" evidence="13">
    <location>
        <begin position="282"/>
        <end position="309"/>
    </location>
</feature>
<dbReference type="InterPro" id="IPR013087">
    <property type="entry name" value="Znf_C2H2_type"/>
</dbReference>
<accession>A0A2J7QLG6</accession>
<keyword evidence="3 11" id="KW-0479">Metal-binding</keyword>
<dbReference type="AlphaFoldDB" id="A0A2J7QLG6"/>
<feature type="binding site" evidence="11">
    <location>
        <position position="6"/>
    </location>
    <ligand>
        <name>Zn(2+)</name>
        <dbReference type="ChEBI" id="CHEBI:29105"/>
    </ligand>
</feature>
<feature type="domain" description="ZAD" evidence="14">
    <location>
        <begin position="4"/>
        <end position="79"/>
    </location>
</feature>
<feature type="region of interest" description="Disordered" evidence="12">
    <location>
        <begin position="161"/>
        <end position="183"/>
    </location>
</feature>
<feature type="binding site" evidence="11">
    <location>
        <position position="52"/>
    </location>
    <ligand>
        <name>Zn(2+)</name>
        <dbReference type="ChEBI" id="CHEBI:29105"/>
    </ligand>
</feature>
<feature type="domain" description="C2H2-type" evidence="13">
    <location>
        <begin position="226"/>
        <end position="253"/>
    </location>
</feature>
<dbReference type="GO" id="GO:0005654">
    <property type="term" value="C:nucleoplasm"/>
    <property type="evidence" value="ECO:0007669"/>
    <property type="project" value="TreeGrafter"/>
</dbReference>
<dbReference type="Gene3D" id="3.30.160.60">
    <property type="entry name" value="Classic Zinc Finger"/>
    <property type="match status" value="8"/>
</dbReference>
<gene>
    <name evidence="15" type="ORF">B7P43_G07045</name>
</gene>
<evidence type="ECO:0000313" key="15">
    <source>
        <dbReference type="EMBL" id="PNF29417.1"/>
    </source>
</evidence>
<evidence type="ECO:0000256" key="3">
    <source>
        <dbReference type="ARBA" id="ARBA00022723"/>
    </source>
</evidence>
<keyword evidence="9" id="KW-0539">Nucleus</keyword>
<dbReference type="PANTHER" id="PTHR24399">
    <property type="entry name" value="ZINC FINGER AND BTB DOMAIN-CONTAINING"/>
    <property type="match status" value="1"/>
</dbReference>
<evidence type="ECO:0000256" key="8">
    <source>
        <dbReference type="ARBA" id="ARBA00023163"/>
    </source>
</evidence>
<dbReference type="EMBL" id="NEVH01013247">
    <property type="protein sequence ID" value="PNF29417.1"/>
    <property type="molecule type" value="Genomic_DNA"/>
</dbReference>
<dbReference type="InParanoid" id="A0A2J7QLG6"/>
<feature type="compositionally biased region" description="Basic and acidic residues" evidence="12">
    <location>
        <begin position="173"/>
        <end position="183"/>
    </location>
</feature>
<dbReference type="FunFam" id="3.30.160.60:FF:000038">
    <property type="entry name" value="Zinc finger protein 624"/>
    <property type="match status" value="1"/>
</dbReference>
<name>A0A2J7QLG6_9NEOP</name>
<dbReference type="SMART" id="SM00355">
    <property type="entry name" value="ZnF_C2H2"/>
    <property type="match status" value="10"/>
</dbReference>
<dbReference type="FunFam" id="3.30.160.60:FF:000100">
    <property type="entry name" value="Zinc finger 45-like"/>
    <property type="match status" value="1"/>
</dbReference>
<reference evidence="15 16" key="1">
    <citation type="submission" date="2017-12" db="EMBL/GenBank/DDBJ databases">
        <title>Hemimetabolous genomes reveal molecular basis of termite eusociality.</title>
        <authorList>
            <person name="Harrison M.C."/>
            <person name="Jongepier E."/>
            <person name="Robertson H.M."/>
            <person name="Arning N."/>
            <person name="Bitard-Feildel T."/>
            <person name="Chao H."/>
            <person name="Childers C.P."/>
            <person name="Dinh H."/>
            <person name="Doddapaneni H."/>
            <person name="Dugan S."/>
            <person name="Gowin J."/>
            <person name="Greiner C."/>
            <person name="Han Y."/>
            <person name="Hu H."/>
            <person name="Hughes D.S.T."/>
            <person name="Huylmans A.-K."/>
            <person name="Kemena C."/>
            <person name="Kremer L.P.M."/>
            <person name="Lee S.L."/>
            <person name="Lopez-Ezquerra A."/>
            <person name="Mallet L."/>
            <person name="Monroy-Kuhn J.M."/>
            <person name="Moser A."/>
            <person name="Murali S.C."/>
            <person name="Muzny D.M."/>
            <person name="Otani S."/>
            <person name="Piulachs M.-D."/>
            <person name="Poelchau M."/>
            <person name="Qu J."/>
            <person name="Schaub F."/>
            <person name="Wada-Katsumata A."/>
            <person name="Worley K.C."/>
            <person name="Xie Q."/>
            <person name="Ylla G."/>
            <person name="Poulsen M."/>
            <person name="Gibbs R.A."/>
            <person name="Schal C."/>
            <person name="Richards S."/>
            <person name="Belles X."/>
            <person name="Korb J."/>
            <person name="Bornberg-Bauer E."/>
        </authorList>
    </citation>
    <scope>NUCLEOTIDE SEQUENCE [LARGE SCALE GENOMIC DNA]</scope>
    <source>
        <tissue evidence="15">Whole body</tissue>
    </source>
</reference>
<evidence type="ECO:0000259" key="14">
    <source>
        <dbReference type="PROSITE" id="PS51915"/>
    </source>
</evidence>
<evidence type="ECO:0000313" key="16">
    <source>
        <dbReference type="Proteomes" id="UP000235965"/>
    </source>
</evidence>
<dbReference type="SMART" id="SM00868">
    <property type="entry name" value="zf-AD"/>
    <property type="match status" value="1"/>
</dbReference>
<dbReference type="SUPFAM" id="SSF57716">
    <property type="entry name" value="Glucocorticoid receptor-like (DNA-binding domain)"/>
    <property type="match status" value="1"/>
</dbReference>
<dbReference type="Gene3D" id="3.40.1800.20">
    <property type="match status" value="1"/>
</dbReference>
<feature type="domain" description="C2H2-type" evidence="13">
    <location>
        <begin position="395"/>
        <end position="422"/>
    </location>
</feature>
<dbReference type="Pfam" id="PF13912">
    <property type="entry name" value="zf-C2H2_6"/>
    <property type="match status" value="1"/>
</dbReference>
<feature type="domain" description="C2H2-type" evidence="13">
    <location>
        <begin position="339"/>
        <end position="366"/>
    </location>
</feature>
<feature type="domain" description="C2H2-type" evidence="13">
    <location>
        <begin position="254"/>
        <end position="281"/>
    </location>
</feature>
<dbReference type="FunFam" id="3.30.160.60:FF:000065">
    <property type="entry name" value="B-cell CLL/lymphoma 6, member B"/>
    <property type="match status" value="1"/>
</dbReference>
<evidence type="ECO:0000256" key="1">
    <source>
        <dbReference type="ARBA" id="ARBA00004123"/>
    </source>
</evidence>
<dbReference type="Pfam" id="PF07776">
    <property type="entry name" value="zf-AD"/>
    <property type="match status" value="1"/>
</dbReference>
<dbReference type="PANTHER" id="PTHR24399:SF70">
    <property type="entry name" value="C2H2-TYPE DOMAIN-CONTAINING PROTEIN"/>
    <property type="match status" value="1"/>
</dbReference>
<keyword evidence="5 10" id="KW-0863">Zinc-finger</keyword>
<keyword evidence="16" id="KW-1185">Reference proteome</keyword>
<keyword evidence="8" id="KW-0804">Transcription</keyword>
<proteinExistence type="inferred from homology"/>
<feature type="domain" description="C2H2-type" evidence="13">
    <location>
        <begin position="451"/>
        <end position="479"/>
    </location>
</feature>
<dbReference type="FunFam" id="3.30.160.60:FF:000765">
    <property type="entry name" value="Zinc finger 45-like"/>
    <property type="match status" value="1"/>
</dbReference>
<dbReference type="Proteomes" id="UP000235965">
    <property type="component" value="Unassembled WGS sequence"/>
</dbReference>
<evidence type="ECO:0000256" key="12">
    <source>
        <dbReference type="SAM" id="MobiDB-lite"/>
    </source>
</evidence>
<dbReference type="STRING" id="105785.A0A2J7QLG6"/>
<evidence type="ECO:0000256" key="2">
    <source>
        <dbReference type="ARBA" id="ARBA00006991"/>
    </source>
</evidence>
<dbReference type="Pfam" id="PF00096">
    <property type="entry name" value="zf-C2H2"/>
    <property type="match status" value="5"/>
</dbReference>
<dbReference type="PROSITE" id="PS50157">
    <property type="entry name" value="ZINC_FINGER_C2H2_2"/>
    <property type="match status" value="8"/>
</dbReference>
<protein>
    <submittedName>
        <fullName evidence="15">Uncharacterized protein</fullName>
    </submittedName>
</protein>
<dbReference type="FunFam" id="3.30.160.60:FF:000017">
    <property type="entry name" value="zinc finger protein 62 homolog"/>
    <property type="match status" value="1"/>
</dbReference>
<evidence type="ECO:0000256" key="6">
    <source>
        <dbReference type="ARBA" id="ARBA00022833"/>
    </source>
</evidence>
<evidence type="ECO:0000256" key="4">
    <source>
        <dbReference type="ARBA" id="ARBA00022737"/>
    </source>
</evidence>
<feature type="domain" description="C2H2-type" evidence="13">
    <location>
        <begin position="423"/>
        <end position="450"/>
    </location>
</feature>
<dbReference type="GO" id="GO:0001227">
    <property type="term" value="F:DNA-binding transcription repressor activity, RNA polymerase II-specific"/>
    <property type="evidence" value="ECO:0007669"/>
    <property type="project" value="TreeGrafter"/>
</dbReference>
<organism evidence="15 16">
    <name type="scientific">Cryptotermes secundus</name>
    <dbReference type="NCBI Taxonomy" id="105785"/>
    <lineage>
        <taxon>Eukaryota</taxon>
        <taxon>Metazoa</taxon>
        <taxon>Ecdysozoa</taxon>
        <taxon>Arthropoda</taxon>
        <taxon>Hexapoda</taxon>
        <taxon>Insecta</taxon>
        <taxon>Pterygota</taxon>
        <taxon>Neoptera</taxon>
        <taxon>Polyneoptera</taxon>
        <taxon>Dictyoptera</taxon>
        <taxon>Blattodea</taxon>
        <taxon>Blattoidea</taxon>
        <taxon>Termitoidae</taxon>
        <taxon>Kalotermitidae</taxon>
        <taxon>Cryptotermitinae</taxon>
        <taxon>Cryptotermes</taxon>
    </lineage>
</organism>